<dbReference type="InterPro" id="IPR018095">
    <property type="entry name" value="Thymidylate_kin_CS"/>
</dbReference>
<sequence length="201" mass="21279">MTTSGRFFVLEGIDGCGKSTQVTRLAEERNALATFEMGATELGSALRELILGSGQAPVPMAEALLIASDRAQHMALVVEPALLRGQDVISDRHAASTIAYQGYGRGLAMEDLLILIDLATAGRTPDLTILLDIPVTESLARRGSAPDRMEQEDMAFFERVRAGYLAQAAADPVGWIVVDATSPLDVVAAAIDNAIAERGLA</sequence>
<evidence type="ECO:0000256" key="5">
    <source>
        <dbReference type="ARBA" id="ARBA00022741"/>
    </source>
</evidence>
<evidence type="ECO:0000256" key="3">
    <source>
        <dbReference type="ARBA" id="ARBA00022679"/>
    </source>
</evidence>
<dbReference type="PROSITE" id="PS01331">
    <property type="entry name" value="THYMIDYLATE_KINASE"/>
    <property type="match status" value="1"/>
</dbReference>
<keyword evidence="7" id="KW-0067">ATP-binding</keyword>
<dbReference type="EC" id="2.7.4.9" evidence="2"/>
<evidence type="ECO:0000256" key="4">
    <source>
        <dbReference type="ARBA" id="ARBA00022727"/>
    </source>
</evidence>
<dbReference type="EMBL" id="CAFABE010000028">
    <property type="protein sequence ID" value="CAB4826097.1"/>
    <property type="molecule type" value="Genomic_DNA"/>
</dbReference>
<dbReference type="InterPro" id="IPR039430">
    <property type="entry name" value="Thymidylate_kin-like_dom"/>
</dbReference>
<evidence type="ECO:0000313" key="12">
    <source>
        <dbReference type="EMBL" id="CAB5006488.1"/>
    </source>
</evidence>
<dbReference type="NCBIfam" id="TIGR00041">
    <property type="entry name" value="DTMP_kinase"/>
    <property type="match status" value="1"/>
</dbReference>
<feature type="domain" description="Thymidylate kinase-like" evidence="9">
    <location>
        <begin position="10"/>
        <end position="191"/>
    </location>
</feature>
<evidence type="ECO:0000256" key="8">
    <source>
        <dbReference type="ARBA" id="ARBA00048743"/>
    </source>
</evidence>
<gene>
    <name evidence="10" type="ORF">UFOPK3164_00771</name>
    <name evidence="11" type="ORF">UFOPK3427_01033</name>
    <name evidence="12" type="ORF">UFOPK4112_00053</name>
</gene>
<evidence type="ECO:0000313" key="10">
    <source>
        <dbReference type="EMBL" id="CAB4826097.1"/>
    </source>
</evidence>
<evidence type="ECO:0000313" key="11">
    <source>
        <dbReference type="EMBL" id="CAB4874449.1"/>
    </source>
</evidence>
<evidence type="ECO:0000256" key="7">
    <source>
        <dbReference type="ARBA" id="ARBA00022840"/>
    </source>
</evidence>
<name>A0A6J6ZZR9_9ZZZZ</name>
<evidence type="ECO:0000256" key="2">
    <source>
        <dbReference type="ARBA" id="ARBA00012980"/>
    </source>
</evidence>
<dbReference type="HAMAP" id="MF_00165">
    <property type="entry name" value="Thymidylate_kinase"/>
    <property type="match status" value="1"/>
</dbReference>
<evidence type="ECO:0000256" key="1">
    <source>
        <dbReference type="ARBA" id="ARBA00009776"/>
    </source>
</evidence>
<comment type="similarity">
    <text evidence="1">Belongs to the thymidylate kinase family.</text>
</comment>
<keyword evidence="5" id="KW-0547">Nucleotide-binding</keyword>
<dbReference type="GO" id="GO:0005829">
    <property type="term" value="C:cytosol"/>
    <property type="evidence" value="ECO:0007669"/>
    <property type="project" value="TreeGrafter"/>
</dbReference>
<dbReference type="GO" id="GO:0006227">
    <property type="term" value="P:dUDP biosynthetic process"/>
    <property type="evidence" value="ECO:0007669"/>
    <property type="project" value="TreeGrafter"/>
</dbReference>
<proteinExistence type="inferred from homology"/>
<dbReference type="Pfam" id="PF02223">
    <property type="entry name" value="Thymidylate_kin"/>
    <property type="match status" value="1"/>
</dbReference>
<reference evidence="10" key="1">
    <citation type="submission" date="2020-05" db="EMBL/GenBank/DDBJ databases">
        <authorList>
            <person name="Chiriac C."/>
            <person name="Salcher M."/>
            <person name="Ghai R."/>
            <person name="Kavagutti S V."/>
        </authorList>
    </citation>
    <scope>NUCLEOTIDE SEQUENCE</scope>
</reference>
<keyword evidence="4" id="KW-0545">Nucleotide biosynthesis</keyword>
<keyword evidence="6" id="KW-0418">Kinase</keyword>
<dbReference type="GO" id="GO:0006233">
    <property type="term" value="P:dTDP biosynthetic process"/>
    <property type="evidence" value="ECO:0007669"/>
    <property type="project" value="InterPro"/>
</dbReference>
<dbReference type="PANTHER" id="PTHR10344">
    <property type="entry name" value="THYMIDYLATE KINASE"/>
    <property type="match status" value="1"/>
</dbReference>
<evidence type="ECO:0000259" key="9">
    <source>
        <dbReference type="Pfam" id="PF02223"/>
    </source>
</evidence>
<dbReference type="PANTHER" id="PTHR10344:SF4">
    <property type="entry name" value="UMP-CMP KINASE 2, MITOCHONDRIAL"/>
    <property type="match status" value="1"/>
</dbReference>
<dbReference type="GO" id="GO:0004798">
    <property type="term" value="F:dTMP kinase activity"/>
    <property type="evidence" value="ECO:0007669"/>
    <property type="project" value="UniProtKB-EC"/>
</dbReference>
<dbReference type="Gene3D" id="3.40.50.300">
    <property type="entry name" value="P-loop containing nucleotide triphosphate hydrolases"/>
    <property type="match status" value="1"/>
</dbReference>
<dbReference type="AlphaFoldDB" id="A0A6J6ZZR9"/>
<comment type="catalytic activity">
    <reaction evidence="8">
        <text>dTMP + ATP = dTDP + ADP</text>
        <dbReference type="Rhea" id="RHEA:13517"/>
        <dbReference type="ChEBI" id="CHEBI:30616"/>
        <dbReference type="ChEBI" id="CHEBI:58369"/>
        <dbReference type="ChEBI" id="CHEBI:63528"/>
        <dbReference type="ChEBI" id="CHEBI:456216"/>
        <dbReference type="EC" id="2.7.4.9"/>
    </reaction>
</comment>
<dbReference type="GO" id="GO:0005524">
    <property type="term" value="F:ATP binding"/>
    <property type="evidence" value="ECO:0007669"/>
    <property type="project" value="UniProtKB-KW"/>
</dbReference>
<dbReference type="InterPro" id="IPR018094">
    <property type="entry name" value="Thymidylate_kinase"/>
</dbReference>
<protein>
    <recommendedName>
        <fullName evidence="2">dTMP kinase</fullName>
        <ecNumber evidence="2">2.7.4.9</ecNumber>
    </recommendedName>
</protein>
<accession>A0A6J6ZZR9</accession>
<evidence type="ECO:0000256" key="6">
    <source>
        <dbReference type="ARBA" id="ARBA00022777"/>
    </source>
</evidence>
<keyword evidence="3" id="KW-0808">Transferase</keyword>
<dbReference type="CDD" id="cd01672">
    <property type="entry name" value="TMPK"/>
    <property type="match status" value="1"/>
</dbReference>
<dbReference type="InterPro" id="IPR027417">
    <property type="entry name" value="P-loop_NTPase"/>
</dbReference>
<dbReference type="SUPFAM" id="SSF52540">
    <property type="entry name" value="P-loop containing nucleoside triphosphate hydrolases"/>
    <property type="match status" value="1"/>
</dbReference>
<dbReference type="EMBL" id="CAFBPM010000001">
    <property type="protein sequence ID" value="CAB5006488.1"/>
    <property type="molecule type" value="Genomic_DNA"/>
</dbReference>
<organism evidence="10">
    <name type="scientific">freshwater metagenome</name>
    <dbReference type="NCBI Taxonomy" id="449393"/>
    <lineage>
        <taxon>unclassified sequences</taxon>
        <taxon>metagenomes</taxon>
        <taxon>ecological metagenomes</taxon>
    </lineage>
</organism>
<dbReference type="EMBL" id="CAFBLT010000001">
    <property type="protein sequence ID" value="CAB4874449.1"/>
    <property type="molecule type" value="Genomic_DNA"/>
</dbReference>
<dbReference type="GO" id="GO:0006235">
    <property type="term" value="P:dTTP biosynthetic process"/>
    <property type="evidence" value="ECO:0007669"/>
    <property type="project" value="TreeGrafter"/>
</dbReference>
<dbReference type="FunFam" id="3.40.50.300:FF:000225">
    <property type="entry name" value="Thymidylate kinase"/>
    <property type="match status" value="1"/>
</dbReference>